<gene>
    <name evidence="1" type="ORF">HMPREF1056_02114</name>
</gene>
<accession>A0A0E2B107</accession>
<evidence type="ECO:0000313" key="1">
    <source>
        <dbReference type="EMBL" id="EIY96226.1"/>
    </source>
</evidence>
<organism evidence="1 2">
    <name type="scientific">Bacteroides fragilis CL07T12C05</name>
    <dbReference type="NCBI Taxonomy" id="997883"/>
    <lineage>
        <taxon>Bacteria</taxon>
        <taxon>Pseudomonadati</taxon>
        <taxon>Bacteroidota</taxon>
        <taxon>Bacteroidia</taxon>
        <taxon>Bacteroidales</taxon>
        <taxon>Bacteroidaceae</taxon>
        <taxon>Bacteroides</taxon>
    </lineage>
</organism>
<dbReference type="AlphaFoldDB" id="A0A0E2B107"/>
<proteinExistence type="predicted"/>
<dbReference type="Proteomes" id="UP000003879">
    <property type="component" value="Unassembled WGS sequence"/>
</dbReference>
<dbReference type="HOGENOM" id="CLU_1444962_0_0_10"/>
<dbReference type="PATRIC" id="fig|997883.3.peg.2210"/>
<dbReference type="EMBL" id="AGXN01000012">
    <property type="protein sequence ID" value="EIY96226.1"/>
    <property type="molecule type" value="Genomic_DNA"/>
</dbReference>
<evidence type="ECO:0000313" key="2">
    <source>
        <dbReference type="Proteomes" id="UP000003879"/>
    </source>
</evidence>
<name>A0A0E2B107_BACFG</name>
<protein>
    <submittedName>
        <fullName evidence="1">Uncharacterized protein</fullName>
    </submittedName>
</protein>
<reference evidence="1 2" key="1">
    <citation type="submission" date="2012-02" db="EMBL/GenBank/DDBJ databases">
        <title>The Genome Sequence of Bacteroides fragilis CL07T12C05.</title>
        <authorList>
            <consortium name="The Broad Institute Genome Sequencing Platform"/>
            <person name="Earl A."/>
            <person name="Ward D."/>
            <person name="Feldgarden M."/>
            <person name="Gevers D."/>
            <person name="Zitomersky N.L."/>
            <person name="Coyne M.J."/>
            <person name="Comstock L.E."/>
            <person name="Young S.K."/>
            <person name="Zeng Q."/>
            <person name="Gargeya S."/>
            <person name="Fitzgerald M."/>
            <person name="Haas B."/>
            <person name="Abouelleil A."/>
            <person name="Alvarado L."/>
            <person name="Arachchi H.M."/>
            <person name="Berlin A."/>
            <person name="Chapman S.B."/>
            <person name="Gearin G."/>
            <person name="Goldberg J."/>
            <person name="Griggs A."/>
            <person name="Gujja S."/>
            <person name="Hansen M."/>
            <person name="Heiman D."/>
            <person name="Howarth C."/>
            <person name="Larimer J."/>
            <person name="Lui A."/>
            <person name="MacDonald P.J.P."/>
            <person name="McCowen C."/>
            <person name="Montmayeur A."/>
            <person name="Murphy C."/>
            <person name="Neiman D."/>
            <person name="Pearson M."/>
            <person name="Priest M."/>
            <person name="Roberts A."/>
            <person name="Saif S."/>
            <person name="Shea T."/>
            <person name="Sisk P."/>
            <person name="Stolte C."/>
            <person name="Sykes S."/>
            <person name="Wortman J."/>
            <person name="Nusbaum C."/>
            <person name="Birren B."/>
        </authorList>
    </citation>
    <scope>NUCLEOTIDE SEQUENCE [LARGE SCALE GENOMIC DNA]</scope>
    <source>
        <strain evidence="1 2">CL07T12C05</strain>
    </source>
</reference>
<dbReference type="RefSeq" id="WP_004326773.1">
    <property type="nucleotide sequence ID" value="NZ_JH724215.1"/>
</dbReference>
<comment type="caution">
    <text evidence="1">The sequence shown here is derived from an EMBL/GenBank/DDBJ whole genome shotgun (WGS) entry which is preliminary data.</text>
</comment>
<sequence length="187" mass="20396">MAEISITTKLEELKVLFNQMKEVYYVSKVNSDLATLAAFDMELPVLSDGVTFDTGAADVSKIKLTTGATWTSIANAGDSDIQFQVPSVAGKINDLLLNKKAETVTMTATIDGETYEGEGYNIEPKKVIGGLFMRSEDRQTALFLPNVEGYSNFVSEQDKPGYFNVSVSPLNDAKGASIYILRKKVSE</sequence>